<feature type="region of interest" description="Disordered" evidence="3">
    <location>
        <begin position="395"/>
        <end position="425"/>
    </location>
</feature>
<keyword evidence="4" id="KW-0812">Transmembrane</keyword>
<keyword evidence="4" id="KW-0472">Membrane</keyword>
<dbReference type="InterPro" id="IPR026138">
    <property type="entry name" value="CLN5"/>
</dbReference>
<protein>
    <submittedName>
        <fullName evidence="5">Uncharacterized protein</fullName>
    </submittedName>
</protein>
<organism evidence="5">
    <name type="scientific">Amphora coffeiformis</name>
    <dbReference type="NCBI Taxonomy" id="265554"/>
    <lineage>
        <taxon>Eukaryota</taxon>
        <taxon>Sar</taxon>
        <taxon>Stramenopiles</taxon>
        <taxon>Ochrophyta</taxon>
        <taxon>Bacillariophyta</taxon>
        <taxon>Bacillariophyceae</taxon>
        <taxon>Bacillariophycidae</taxon>
        <taxon>Thalassiophysales</taxon>
        <taxon>Catenulaceae</taxon>
        <taxon>Amphora</taxon>
    </lineage>
</organism>
<feature type="compositionally biased region" description="Pro residues" evidence="3">
    <location>
        <begin position="399"/>
        <end position="410"/>
    </location>
</feature>
<gene>
    <name evidence="5" type="ORF">ACOF00016_LOCUS8747</name>
</gene>
<keyword evidence="2" id="KW-0325">Glycoprotein</keyword>
<accession>A0A7S3P8I9</accession>
<dbReference type="PANTHER" id="PTHR15380">
    <property type="entry name" value="CEROID-LIPOFUSCINOSIS, NEURONAL 5"/>
    <property type="match status" value="1"/>
</dbReference>
<feature type="compositionally biased region" description="Polar residues" evidence="3">
    <location>
        <begin position="294"/>
        <end position="308"/>
    </location>
</feature>
<name>A0A7S3P8I9_9STRA</name>
<sequence>MLDDLDLVVDASGQRHERKRRTKRKGHDKPDPTVIPPAFLLTNEVAEDLAAGLDASDVLECYWLTRRVFLQGVANQTISVSKTALGLRYRPPPWANENNPHKREIVLEYGPDRAGSKNENDVLPVLIPSDADGNGVAETSYVSWHNEGRVFYSQEIHALQYESATYMASVTGSVVADVLQQAARYPAQRGSRRYQPWQVMLVHNTDTTEDTTTTEETATVKLRSSSDVDFIMDLMQRLATLGVDLLPVLRPTIYSLELTVQKVSRETVTPTTKAGMAVFYEKLYACVDQLASGQPASRTSVAKETVSPTPAPVDPTPVNPSTAAPTVAAGGGVNDGATQAPSYGLEFTTASPSPASRMRILQSDGSELVNNETSVPTLVPTATPTHVPTWRVTSQPSVVVPPSPADPPPSSAASDAQKAAEEAHKAVQNATDIESAAQAAQQAVDAAQQAVDVTVTQEALLRKEALMSGNSEEMTLAVSLCFSDPIYGIRSSAANASSTPAYLYWDASYYFSLELVHPYVRVVPTTWTAPTPVKAKVSAFSPDSTFVDWSLVLFYVILGLLGLLLLAQRISPSSALRSQWLYKYQRWFFDPMHHNFDDAENDEVKRAESRPLGRDGIPYSMSGREQRPAPLYVGGNFRRNRAASKDILFKQQSSSGGSNGVGTGDDVVSAPGDVEMVAQSKSVGSIHGGSLSDLGEDEFMDEGDSTVSHRLFRDPEMVDLPDLTSSSKVAIPVSLRRSNSGTFSID</sequence>
<dbReference type="AlphaFoldDB" id="A0A7S3P8I9"/>
<evidence type="ECO:0000256" key="2">
    <source>
        <dbReference type="ARBA" id="ARBA00023180"/>
    </source>
</evidence>
<keyword evidence="4" id="KW-1133">Transmembrane helix</keyword>
<proteinExistence type="inferred from homology"/>
<feature type="region of interest" description="Disordered" evidence="3">
    <location>
        <begin position="294"/>
        <end position="353"/>
    </location>
</feature>
<dbReference type="GO" id="GO:0005765">
    <property type="term" value="C:lysosomal membrane"/>
    <property type="evidence" value="ECO:0007669"/>
    <property type="project" value="TreeGrafter"/>
</dbReference>
<feature type="transmembrane region" description="Helical" evidence="4">
    <location>
        <begin position="546"/>
        <end position="567"/>
    </location>
</feature>
<evidence type="ECO:0000256" key="3">
    <source>
        <dbReference type="SAM" id="MobiDB-lite"/>
    </source>
</evidence>
<evidence type="ECO:0000256" key="4">
    <source>
        <dbReference type="SAM" id="Phobius"/>
    </source>
</evidence>
<feature type="compositionally biased region" description="Pro residues" evidence="3">
    <location>
        <begin position="309"/>
        <end position="318"/>
    </location>
</feature>
<evidence type="ECO:0000256" key="1">
    <source>
        <dbReference type="ARBA" id="ARBA00007028"/>
    </source>
</evidence>
<dbReference type="GO" id="GO:0016798">
    <property type="term" value="F:hydrolase activity, acting on glycosyl bonds"/>
    <property type="evidence" value="ECO:0007669"/>
    <property type="project" value="TreeGrafter"/>
</dbReference>
<evidence type="ECO:0000313" key="5">
    <source>
        <dbReference type="EMBL" id="CAE0411394.1"/>
    </source>
</evidence>
<feature type="compositionally biased region" description="Basic and acidic residues" evidence="3">
    <location>
        <begin position="600"/>
        <end position="613"/>
    </location>
</feature>
<feature type="region of interest" description="Disordered" evidence="3">
    <location>
        <begin position="1"/>
        <end position="36"/>
    </location>
</feature>
<feature type="compositionally biased region" description="Basic residues" evidence="3">
    <location>
        <begin position="16"/>
        <end position="27"/>
    </location>
</feature>
<reference evidence="5" key="1">
    <citation type="submission" date="2021-01" db="EMBL/GenBank/DDBJ databases">
        <authorList>
            <person name="Corre E."/>
            <person name="Pelletier E."/>
            <person name="Niang G."/>
            <person name="Scheremetjew M."/>
            <person name="Finn R."/>
            <person name="Kale V."/>
            <person name="Holt S."/>
            <person name="Cochrane G."/>
            <person name="Meng A."/>
            <person name="Brown T."/>
            <person name="Cohen L."/>
        </authorList>
    </citation>
    <scope>NUCLEOTIDE SEQUENCE</scope>
    <source>
        <strain evidence="5">CCMP127</strain>
    </source>
</reference>
<feature type="region of interest" description="Disordered" evidence="3">
    <location>
        <begin position="600"/>
        <end position="626"/>
    </location>
</feature>
<dbReference type="EMBL" id="HBIM01010478">
    <property type="protein sequence ID" value="CAE0411394.1"/>
    <property type="molecule type" value="Transcribed_RNA"/>
</dbReference>
<dbReference type="GO" id="GO:0007040">
    <property type="term" value="P:lysosome organization"/>
    <property type="evidence" value="ECO:0007669"/>
    <property type="project" value="TreeGrafter"/>
</dbReference>
<comment type="similarity">
    <text evidence="1">Belongs to the CLN5 family.</text>
</comment>
<dbReference type="PANTHER" id="PTHR15380:SF2">
    <property type="entry name" value="CEROID-LIPOFUSCINOSIS NEURONAL PROTEIN 5"/>
    <property type="match status" value="1"/>
</dbReference>